<name>A0A369UIQ7_9GAMM</name>
<evidence type="ECO:0000256" key="2">
    <source>
        <dbReference type="ARBA" id="ARBA00023315"/>
    </source>
</evidence>
<dbReference type="SUPFAM" id="SSF55729">
    <property type="entry name" value="Acyl-CoA N-acyltransferases (Nat)"/>
    <property type="match status" value="1"/>
</dbReference>
<dbReference type="PANTHER" id="PTHR43420">
    <property type="entry name" value="ACETYLTRANSFERASE"/>
    <property type="match status" value="1"/>
</dbReference>
<dbReference type="EMBL" id="QQAH01000022">
    <property type="protein sequence ID" value="RDD79995.1"/>
    <property type="molecule type" value="Genomic_DNA"/>
</dbReference>
<keyword evidence="1 4" id="KW-0808">Transferase</keyword>
<organism evidence="4 5">
    <name type="scientific">Dyella tabacisoli</name>
    <dbReference type="NCBI Taxonomy" id="2282381"/>
    <lineage>
        <taxon>Bacteria</taxon>
        <taxon>Pseudomonadati</taxon>
        <taxon>Pseudomonadota</taxon>
        <taxon>Gammaproteobacteria</taxon>
        <taxon>Lysobacterales</taxon>
        <taxon>Rhodanobacteraceae</taxon>
        <taxon>Dyella</taxon>
    </lineage>
</organism>
<dbReference type="PROSITE" id="PS51186">
    <property type="entry name" value="GNAT"/>
    <property type="match status" value="1"/>
</dbReference>
<proteinExistence type="predicted"/>
<sequence length="157" mass="17326">MDIRSTNEAEIGPLARLWYEGWQDAHARILPAELARLRTLESFTQRLHAALAQVRVTGPVGKPVGFCIVKNDELYQLYISAQARGSGAAAALMADAEATLAANGAAMGWLACAIGNERAIRFYEKHGWQRVGVMTSQLDTPEGQYPLDVWRYEKHLG</sequence>
<gene>
    <name evidence="4" type="ORF">DVJ77_19175</name>
</gene>
<keyword evidence="5" id="KW-1185">Reference proteome</keyword>
<accession>A0A369UIQ7</accession>
<dbReference type="Proteomes" id="UP000253782">
    <property type="component" value="Unassembled WGS sequence"/>
</dbReference>
<keyword evidence="2" id="KW-0012">Acyltransferase</keyword>
<protein>
    <submittedName>
        <fullName evidence="4">GNAT family N-acetyltransferase</fullName>
    </submittedName>
</protein>
<evidence type="ECO:0000259" key="3">
    <source>
        <dbReference type="PROSITE" id="PS51186"/>
    </source>
</evidence>
<dbReference type="OrthoDB" id="6172743at2"/>
<evidence type="ECO:0000313" key="5">
    <source>
        <dbReference type="Proteomes" id="UP000253782"/>
    </source>
</evidence>
<dbReference type="Gene3D" id="3.40.630.30">
    <property type="match status" value="1"/>
</dbReference>
<reference evidence="4 5" key="1">
    <citation type="submission" date="2018-07" db="EMBL/GenBank/DDBJ databases">
        <title>Dyella tabacisoli L4-6T, whole genome shotgun sequence.</title>
        <authorList>
            <person name="Zhou X.-K."/>
            <person name="Li W.-J."/>
            <person name="Duan Y.-Q."/>
        </authorList>
    </citation>
    <scope>NUCLEOTIDE SEQUENCE [LARGE SCALE GENOMIC DNA]</scope>
    <source>
        <strain evidence="4 5">L4-6</strain>
    </source>
</reference>
<feature type="domain" description="N-acetyltransferase" evidence="3">
    <location>
        <begin position="1"/>
        <end position="157"/>
    </location>
</feature>
<evidence type="ECO:0000256" key="1">
    <source>
        <dbReference type="ARBA" id="ARBA00022679"/>
    </source>
</evidence>
<dbReference type="InterPro" id="IPR000182">
    <property type="entry name" value="GNAT_dom"/>
</dbReference>
<dbReference type="InterPro" id="IPR050680">
    <property type="entry name" value="YpeA/RimI_acetyltransf"/>
</dbReference>
<dbReference type="AlphaFoldDB" id="A0A369UIQ7"/>
<dbReference type="GO" id="GO:0016747">
    <property type="term" value="F:acyltransferase activity, transferring groups other than amino-acyl groups"/>
    <property type="evidence" value="ECO:0007669"/>
    <property type="project" value="InterPro"/>
</dbReference>
<dbReference type="RefSeq" id="WP_114847143.1">
    <property type="nucleotide sequence ID" value="NZ_JBHSPE010000025.1"/>
</dbReference>
<dbReference type="Pfam" id="PF00583">
    <property type="entry name" value="Acetyltransf_1"/>
    <property type="match status" value="1"/>
</dbReference>
<dbReference type="InterPro" id="IPR016181">
    <property type="entry name" value="Acyl_CoA_acyltransferase"/>
</dbReference>
<evidence type="ECO:0000313" key="4">
    <source>
        <dbReference type="EMBL" id="RDD79995.1"/>
    </source>
</evidence>
<comment type="caution">
    <text evidence="4">The sequence shown here is derived from an EMBL/GenBank/DDBJ whole genome shotgun (WGS) entry which is preliminary data.</text>
</comment>